<feature type="transmembrane region" description="Helical" evidence="7">
    <location>
        <begin position="86"/>
        <end position="104"/>
    </location>
</feature>
<feature type="transmembrane region" description="Helical" evidence="7">
    <location>
        <begin position="310"/>
        <end position="334"/>
    </location>
</feature>
<dbReference type="Proteomes" id="UP000298340">
    <property type="component" value="Unassembled WGS sequence"/>
</dbReference>
<feature type="transmembrane region" description="Helical" evidence="7">
    <location>
        <begin position="58"/>
        <end position="77"/>
    </location>
</feature>
<feature type="transmembrane region" description="Helical" evidence="7">
    <location>
        <begin position="223"/>
        <end position="241"/>
    </location>
</feature>
<dbReference type="GO" id="GO:0005886">
    <property type="term" value="C:plasma membrane"/>
    <property type="evidence" value="ECO:0007669"/>
    <property type="project" value="UniProtKB-SubCell"/>
</dbReference>
<evidence type="ECO:0000259" key="8">
    <source>
        <dbReference type="PROSITE" id="PS50850"/>
    </source>
</evidence>
<dbReference type="GO" id="GO:0015213">
    <property type="term" value="F:uridine transmembrane transporter activity"/>
    <property type="evidence" value="ECO:0007669"/>
    <property type="project" value="TreeGrafter"/>
</dbReference>
<organism evidence="9 10">
    <name type="scientific">Flavobacterium circumlabens</name>
    <dbReference type="NCBI Taxonomy" id="2133765"/>
    <lineage>
        <taxon>Bacteria</taxon>
        <taxon>Pseudomonadati</taxon>
        <taxon>Bacteroidota</taxon>
        <taxon>Flavobacteriia</taxon>
        <taxon>Flavobacteriales</taxon>
        <taxon>Flavobacteriaceae</taxon>
        <taxon>Flavobacterium</taxon>
    </lineage>
</organism>
<feature type="transmembrane region" description="Helical" evidence="7">
    <location>
        <begin position="20"/>
        <end position="38"/>
    </location>
</feature>
<dbReference type="AlphaFoldDB" id="A0A4Y7UG60"/>
<feature type="transmembrane region" description="Helical" evidence="7">
    <location>
        <begin position="146"/>
        <end position="165"/>
    </location>
</feature>
<dbReference type="Pfam" id="PF03825">
    <property type="entry name" value="Nuc_H_symport"/>
    <property type="match status" value="1"/>
</dbReference>
<accession>A0A4Y7UG60</accession>
<evidence type="ECO:0000256" key="5">
    <source>
        <dbReference type="ARBA" id="ARBA00022989"/>
    </source>
</evidence>
<dbReference type="InterPro" id="IPR036259">
    <property type="entry name" value="MFS_trans_sf"/>
</dbReference>
<feature type="domain" description="Major facilitator superfamily (MFS) profile" evidence="8">
    <location>
        <begin position="182"/>
        <end position="418"/>
    </location>
</feature>
<feature type="transmembrane region" description="Helical" evidence="7">
    <location>
        <begin position="285"/>
        <end position="304"/>
    </location>
</feature>
<evidence type="ECO:0000313" key="10">
    <source>
        <dbReference type="Proteomes" id="UP000298340"/>
    </source>
</evidence>
<dbReference type="InterPro" id="IPR004740">
    <property type="entry name" value="Nuc_H_symport"/>
</dbReference>
<keyword evidence="3" id="KW-1003">Cell membrane</keyword>
<dbReference type="PANTHER" id="PTHR23522">
    <property type="entry name" value="BLL5896 PROTEIN"/>
    <property type="match status" value="1"/>
</dbReference>
<reference evidence="9 10" key="1">
    <citation type="journal article" date="2018" name="Syst. Appl. Microbiol.">
        <title>Flavobacterium circumlabens sp. nov. and Flavobacterium cupreum sp. nov., two psychrotrophic species isolated from Antarctic environmental samples.</title>
        <authorList>
            <person name="Kralova S."/>
            <person name="Busse H.J."/>
            <person name="Svec P."/>
            <person name="Maslanova I."/>
            <person name="Stankova E."/>
            <person name="Bartak M."/>
            <person name="Sedlacek I."/>
        </authorList>
    </citation>
    <scope>NUCLEOTIDE SEQUENCE [LARGE SCALE GENOMIC DNA]</scope>
    <source>
        <strain evidence="9 10">CCM 8828</strain>
    </source>
</reference>
<keyword evidence="5 7" id="KW-1133">Transmembrane helix</keyword>
<dbReference type="PANTHER" id="PTHR23522:SF4">
    <property type="entry name" value="NUCLEOSIDE PERMEASE NUPG-RELATED"/>
    <property type="match status" value="1"/>
</dbReference>
<evidence type="ECO:0000256" key="4">
    <source>
        <dbReference type="ARBA" id="ARBA00022692"/>
    </source>
</evidence>
<comment type="subcellular location">
    <subcellularLocation>
        <location evidence="1">Cell membrane</location>
        <topology evidence="1">Multi-pass membrane protein</topology>
    </subcellularLocation>
</comment>
<evidence type="ECO:0000256" key="7">
    <source>
        <dbReference type="SAM" id="Phobius"/>
    </source>
</evidence>
<feature type="transmembrane region" description="Helical" evidence="7">
    <location>
        <begin position="346"/>
        <end position="366"/>
    </location>
</feature>
<comment type="caution">
    <text evidence="9">The sequence shown here is derived from an EMBL/GenBank/DDBJ whole genome shotgun (WGS) entry which is preliminary data.</text>
</comment>
<proteinExistence type="predicted"/>
<evidence type="ECO:0000313" key="9">
    <source>
        <dbReference type="EMBL" id="TEB44832.1"/>
    </source>
</evidence>
<evidence type="ECO:0000256" key="2">
    <source>
        <dbReference type="ARBA" id="ARBA00022448"/>
    </source>
</evidence>
<evidence type="ECO:0000256" key="6">
    <source>
        <dbReference type="ARBA" id="ARBA00023136"/>
    </source>
</evidence>
<dbReference type="GO" id="GO:0015212">
    <property type="term" value="F:cytidine transmembrane transporter activity"/>
    <property type="evidence" value="ECO:0007669"/>
    <property type="project" value="TreeGrafter"/>
</dbReference>
<sequence length="418" mass="46792">MLQKNSKKMTYNNMKGLIRLQFSMMMFLEFFIWGMWYVTMGTYLSTILKATGLQIGAAYGMMAIATIISPLLIGIVADKFISPKKMFILLHLFGSGVLLIISKVTDSSIFNWVLLLYALLYAPTLALSSSLTFAQLDGNEELFPGLRVFGTLGWIIAGISIDQFFGNQISLSSTFAVAGIASIVLAVWTIFLPEVRQEIVENKTSTLSLYNSGAFSLFKNRSFSVFFIASALIAIPLSFYYSLTNQFLNEIGVVDAASKMTGGQFSEAFFILAIPFFLKKWGIKWMIVAGMIAWIIRFAFFYFGDASTNSWMLIVSILLHGLCYDFFFVAGQMYTDSMAKPENRNAAQAMITMSTYGVGMWIGSILSGLVANQNTINTTEHLWNRIWIVPAMITIVVLFLFITFFKADKKTKPKEIDI</sequence>
<feature type="transmembrane region" description="Helical" evidence="7">
    <location>
        <begin position="110"/>
        <end position="134"/>
    </location>
</feature>
<evidence type="ECO:0000256" key="3">
    <source>
        <dbReference type="ARBA" id="ARBA00022475"/>
    </source>
</evidence>
<dbReference type="InterPro" id="IPR020846">
    <property type="entry name" value="MFS_dom"/>
</dbReference>
<feature type="transmembrane region" description="Helical" evidence="7">
    <location>
        <begin position="386"/>
        <end position="405"/>
    </location>
</feature>
<dbReference type="EMBL" id="QWDN01000002">
    <property type="protein sequence ID" value="TEB44832.1"/>
    <property type="molecule type" value="Genomic_DNA"/>
</dbReference>
<dbReference type="PROSITE" id="PS50850">
    <property type="entry name" value="MFS"/>
    <property type="match status" value="1"/>
</dbReference>
<dbReference type="SUPFAM" id="SSF103473">
    <property type="entry name" value="MFS general substrate transporter"/>
    <property type="match status" value="1"/>
</dbReference>
<evidence type="ECO:0000256" key="1">
    <source>
        <dbReference type="ARBA" id="ARBA00004651"/>
    </source>
</evidence>
<keyword evidence="2" id="KW-0813">Transport</keyword>
<keyword evidence="6 7" id="KW-0472">Membrane</keyword>
<gene>
    <name evidence="9" type="ORF">D0809_06450</name>
</gene>
<name>A0A4Y7UG60_9FLAO</name>
<protein>
    <submittedName>
        <fullName evidence="9">MFS transporter</fullName>
    </submittedName>
</protein>
<dbReference type="Gene3D" id="1.20.1250.20">
    <property type="entry name" value="MFS general substrate transporter like domains"/>
    <property type="match status" value="2"/>
</dbReference>
<keyword evidence="4 7" id="KW-0812">Transmembrane</keyword>
<feature type="transmembrane region" description="Helical" evidence="7">
    <location>
        <begin position="171"/>
        <end position="192"/>
    </location>
</feature>